<evidence type="ECO:0000313" key="3">
    <source>
        <dbReference type="Proteomes" id="UP000248724"/>
    </source>
</evidence>
<dbReference type="Pfam" id="PF09851">
    <property type="entry name" value="SHOCT"/>
    <property type="match status" value="1"/>
</dbReference>
<feature type="domain" description="SHOCT" evidence="1">
    <location>
        <begin position="9"/>
        <end position="30"/>
    </location>
</feature>
<reference evidence="2 3" key="1">
    <citation type="journal article" date="2017" name="Nature">
        <title>Atmospheric trace gases support primary production in Antarctic desert surface soil.</title>
        <authorList>
            <person name="Ji M."/>
            <person name="Greening C."/>
            <person name="Vanwonterghem I."/>
            <person name="Carere C.R."/>
            <person name="Bay S.K."/>
            <person name="Steen J.A."/>
            <person name="Montgomery K."/>
            <person name="Lines T."/>
            <person name="Beardall J."/>
            <person name="van Dorst J."/>
            <person name="Snape I."/>
            <person name="Stott M.B."/>
            <person name="Hugenholtz P."/>
            <person name="Ferrari B.C."/>
        </authorList>
    </citation>
    <scope>NUCLEOTIDE SEQUENCE [LARGE SCALE GENOMIC DNA]</scope>
    <source>
        <strain evidence="2">RRmetagenome_bin12</strain>
    </source>
</reference>
<dbReference type="AlphaFoldDB" id="A0A2W6A4Z2"/>
<evidence type="ECO:0000259" key="1">
    <source>
        <dbReference type="Pfam" id="PF09851"/>
    </source>
</evidence>
<sequence length="32" mass="3534">MFADEVGNLVALRQAGALSEEEFARLKARLID</sequence>
<protein>
    <recommendedName>
        <fullName evidence="1">SHOCT domain-containing protein</fullName>
    </recommendedName>
</protein>
<organism evidence="2 3">
    <name type="scientific">Candidatus Aeolococcus gillhamiae</name>
    <dbReference type="NCBI Taxonomy" id="3127015"/>
    <lineage>
        <taxon>Bacteria</taxon>
        <taxon>Bacillati</taxon>
        <taxon>Candidatus Dormiibacterota</taxon>
        <taxon>Candidatus Dormibacteria</taxon>
        <taxon>Candidatus Aeolococcales</taxon>
        <taxon>Candidatus Aeolococcaceae</taxon>
        <taxon>Candidatus Aeolococcus</taxon>
    </lineage>
</organism>
<name>A0A2W6A4Z2_9BACT</name>
<dbReference type="EMBL" id="QHBU01000153">
    <property type="protein sequence ID" value="PZR80428.1"/>
    <property type="molecule type" value="Genomic_DNA"/>
</dbReference>
<dbReference type="InterPro" id="IPR018649">
    <property type="entry name" value="SHOCT"/>
</dbReference>
<evidence type="ECO:0000313" key="2">
    <source>
        <dbReference type="EMBL" id="PZR80428.1"/>
    </source>
</evidence>
<comment type="caution">
    <text evidence="2">The sequence shown here is derived from an EMBL/GenBank/DDBJ whole genome shotgun (WGS) entry which is preliminary data.</text>
</comment>
<gene>
    <name evidence="2" type="ORF">DLM65_08100</name>
</gene>
<dbReference type="Proteomes" id="UP000248724">
    <property type="component" value="Unassembled WGS sequence"/>
</dbReference>
<accession>A0A2W6A4Z2</accession>
<proteinExistence type="predicted"/>